<name>A0A140E7H2_9GAMM</name>
<reference evidence="1 2" key="1">
    <citation type="journal article" date="2015" name="Environ. Microbiol.">
        <title>Methane oxidation coupled to nitrate reduction under hypoxia by the Gammaproteobacterium Methylomonas denitrificans, sp. nov. type strain FJG1.</title>
        <authorList>
            <person name="Kits K.D."/>
            <person name="Klotz M.G."/>
            <person name="Stein L.Y."/>
        </authorList>
    </citation>
    <scope>NUCLEOTIDE SEQUENCE [LARGE SCALE GENOMIC DNA]</scope>
    <source>
        <strain evidence="1 2">FJG1</strain>
    </source>
</reference>
<organism evidence="1 2">
    <name type="scientific">Methylomonas denitrificans</name>
    <dbReference type="NCBI Taxonomy" id="1538553"/>
    <lineage>
        <taxon>Bacteria</taxon>
        <taxon>Pseudomonadati</taxon>
        <taxon>Pseudomonadota</taxon>
        <taxon>Gammaproteobacteria</taxon>
        <taxon>Methylococcales</taxon>
        <taxon>Methylococcaceae</taxon>
        <taxon>Methylomonas</taxon>
    </lineage>
</organism>
<dbReference type="Proteomes" id="UP000030512">
    <property type="component" value="Chromosome"/>
</dbReference>
<evidence type="ECO:0008006" key="3">
    <source>
        <dbReference type="Google" id="ProtNLM"/>
    </source>
</evidence>
<evidence type="ECO:0000313" key="2">
    <source>
        <dbReference type="Proteomes" id="UP000030512"/>
    </source>
</evidence>
<evidence type="ECO:0000313" key="1">
    <source>
        <dbReference type="EMBL" id="AMK79346.1"/>
    </source>
</evidence>
<protein>
    <recommendedName>
        <fullName evidence="3">Transposase</fullName>
    </recommendedName>
</protein>
<dbReference type="AlphaFoldDB" id="A0A140E7H2"/>
<dbReference type="KEGG" id="mdn:JT25_023145"/>
<accession>A0A140E7H2</accession>
<dbReference type="EMBL" id="CP014476">
    <property type="protein sequence ID" value="AMK79346.1"/>
    <property type="molecule type" value="Genomic_DNA"/>
</dbReference>
<dbReference type="STRING" id="1538553.JT25_023145"/>
<proteinExistence type="predicted"/>
<sequence>MATLAVVSVRGNNSIATFHNHLVEKRKPAKVDLTAAMRKLLTILNAMMKQNKHWSCPQNA</sequence>
<gene>
    <name evidence="1" type="ORF">JT25_023145</name>
</gene>
<keyword evidence="2" id="KW-1185">Reference proteome</keyword>